<dbReference type="AlphaFoldDB" id="A0ABD1A9D4"/>
<evidence type="ECO:0000313" key="2">
    <source>
        <dbReference type="EMBL" id="KAL1203367.1"/>
    </source>
</evidence>
<evidence type="ECO:0000313" key="3">
    <source>
        <dbReference type="Proteomes" id="UP001558713"/>
    </source>
</evidence>
<dbReference type="PANTHER" id="PTHR47481">
    <property type="match status" value="1"/>
</dbReference>
<feature type="compositionally biased region" description="Low complexity" evidence="1">
    <location>
        <begin position="228"/>
        <end position="237"/>
    </location>
</feature>
<comment type="caution">
    <text evidence="2">The sequence shown here is derived from an EMBL/GenBank/DDBJ whole genome shotgun (WGS) entry which is preliminary data.</text>
</comment>
<evidence type="ECO:0000256" key="1">
    <source>
        <dbReference type="SAM" id="MobiDB-lite"/>
    </source>
</evidence>
<name>A0ABD1A9D4_CARAN</name>
<reference evidence="2 3" key="1">
    <citation type="submission" date="2024-04" db="EMBL/GenBank/DDBJ databases">
        <title>Genome assembly C_amara_ONT_v2.</title>
        <authorList>
            <person name="Yant L."/>
            <person name="Moore C."/>
            <person name="Slenker M."/>
        </authorList>
    </citation>
    <scope>NUCLEOTIDE SEQUENCE [LARGE SCALE GENOMIC DNA]</scope>
    <source>
        <tissue evidence="2">Leaf</tissue>
    </source>
</reference>
<dbReference type="Pfam" id="PF14223">
    <property type="entry name" value="Retrotran_gag_2"/>
    <property type="match status" value="1"/>
</dbReference>
<dbReference type="PANTHER" id="PTHR47481:SF22">
    <property type="entry name" value="RETROTRANSPOSON GAG DOMAIN-CONTAINING PROTEIN"/>
    <property type="match status" value="1"/>
</dbReference>
<proteinExistence type="predicted"/>
<protein>
    <submittedName>
        <fullName evidence="2">Retrovirus-related Pol polyprotein from transposon RE1</fullName>
    </submittedName>
</protein>
<organism evidence="2 3">
    <name type="scientific">Cardamine amara subsp. amara</name>
    <dbReference type="NCBI Taxonomy" id="228776"/>
    <lineage>
        <taxon>Eukaryota</taxon>
        <taxon>Viridiplantae</taxon>
        <taxon>Streptophyta</taxon>
        <taxon>Embryophyta</taxon>
        <taxon>Tracheophyta</taxon>
        <taxon>Spermatophyta</taxon>
        <taxon>Magnoliopsida</taxon>
        <taxon>eudicotyledons</taxon>
        <taxon>Gunneridae</taxon>
        <taxon>Pentapetalae</taxon>
        <taxon>rosids</taxon>
        <taxon>malvids</taxon>
        <taxon>Brassicales</taxon>
        <taxon>Brassicaceae</taxon>
        <taxon>Cardamineae</taxon>
        <taxon>Cardamine</taxon>
    </lineage>
</organism>
<keyword evidence="3" id="KW-1185">Reference proteome</keyword>
<gene>
    <name evidence="2" type="ORF">V5N11_031177</name>
</gene>
<feature type="compositionally biased region" description="Polar residues" evidence="1">
    <location>
        <begin position="238"/>
        <end position="254"/>
    </location>
</feature>
<dbReference type="Proteomes" id="UP001558713">
    <property type="component" value="Unassembled WGS sequence"/>
</dbReference>
<dbReference type="EMBL" id="JBANAX010000560">
    <property type="protein sequence ID" value="KAL1203367.1"/>
    <property type="molecule type" value="Genomic_DNA"/>
</dbReference>
<feature type="region of interest" description="Disordered" evidence="1">
    <location>
        <begin position="223"/>
        <end position="259"/>
    </location>
</feature>
<accession>A0ABD1A9D4</accession>
<sequence>MAEQIPEAINLAQTSIVNVNMANVTKLNSSNYIMWSRQVHALLDGYGLAKHLDSSATIPDLQITVNDIAAPNPAFEAWNRQDRLIYSALIGAISLSVQSVVTRADTAADVWVTLAHTYAKPSRGHIKQLKHQLKNWTKGTRTIDDYVQGLTSRFDQLALLGKVIDHEDQVEYILGGLPDDYKSVVDQLEGRDIPPTLTELHEKLLNYEAKLLTVTSPSPYPITANYVNNRNRSSNNNKSTPNQHQSWTPNSQPRGFTPRAPRPYLGRCQICGVHGHSAKRCSHLHSMVSSGSNNQPLLPTPPYPPSPWLPRANIATMNQNGGNITPWILDSGATHHITSDLSNLALHQPYNGGE</sequence>